<organism evidence="1 2">
    <name type="scientific">Rosa chinensis</name>
    <name type="common">China rose</name>
    <dbReference type="NCBI Taxonomy" id="74649"/>
    <lineage>
        <taxon>Eukaryota</taxon>
        <taxon>Viridiplantae</taxon>
        <taxon>Streptophyta</taxon>
        <taxon>Embryophyta</taxon>
        <taxon>Tracheophyta</taxon>
        <taxon>Spermatophyta</taxon>
        <taxon>Magnoliopsida</taxon>
        <taxon>eudicotyledons</taxon>
        <taxon>Gunneridae</taxon>
        <taxon>Pentapetalae</taxon>
        <taxon>rosids</taxon>
        <taxon>fabids</taxon>
        <taxon>Rosales</taxon>
        <taxon>Rosaceae</taxon>
        <taxon>Rosoideae</taxon>
        <taxon>Rosoideae incertae sedis</taxon>
        <taxon>Rosa</taxon>
    </lineage>
</organism>
<comment type="caution">
    <text evidence="1">The sequence shown here is derived from an EMBL/GenBank/DDBJ whole genome shotgun (WGS) entry which is preliminary data.</text>
</comment>
<accession>A0A2P6PFH6</accession>
<protein>
    <submittedName>
        <fullName evidence="1">Uncharacterized protein</fullName>
    </submittedName>
</protein>
<sequence length="50" mass="5907">MFKSGVLLRLDTWSLFCLKCFGLEKFYVNELVLLLVMKIECCDSQFYDGF</sequence>
<evidence type="ECO:0000313" key="1">
    <source>
        <dbReference type="EMBL" id="PRQ20680.1"/>
    </source>
</evidence>
<gene>
    <name evidence="1" type="ORF">RchiOBHm_Chr7g0230791</name>
</gene>
<dbReference type="EMBL" id="PDCK01000045">
    <property type="protein sequence ID" value="PRQ20680.1"/>
    <property type="molecule type" value="Genomic_DNA"/>
</dbReference>
<reference evidence="1 2" key="1">
    <citation type="journal article" date="2018" name="Nat. Genet.">
        <title>The Rosa genome provides new insights in the design of modern roses.</title>
        <authorList>
            <person name="Bendahmane M."/>
        </authorList>
    </citation>
    <scope>NUCLEOTIDE SEQUENCE [LARGE SCALE GENOMIC DNA]</scope>
    <source>
        <strain evidence="2">cv. Old Blush</strain>
    </source>
</reference>
<dbReference type="AlphaFoldDB" id="A0A2P6PFH6"/>
<name>A0A2P6PFH6_ROSCH</name>
<evidence type="ECO:0000313" key="2">
    <source>
        <dbReference type="Proteomes" id="UP000238479"/>
    </source>
</evidence>
<dbReference type="Proteomes" id="UP000238479">
    <property type="component" value="Chromosome 7"/>
</dbReference>
<keyword evidence="2" id="KW-1185">Reference proteome</keyword>
<dbReference type="Gramene" id="PRQ20680">
    <property type="protein sequence ID" value="PRQ20680"/>
    <property type="gene ID" value="RchiOBHm_Chr7g0230791"/>
</dbReference>
<proteinExistence type="predicted"/>